<dbReference type="InterPro" id="IPR003692">
    <property type="entry name" value="Hydantoinase_B"/>
</dbReference>
<protein>
    <submittedName>
        <fullName evidence="2">Hydantoinase B/oxoprolinase family protein</fullName>
    </submittedName>
</protein>
<dbReference type="GO" id="GO:0006749">
    <property type="term" value="P:glutathione metabolic process"/>
    <property type="evidence" value="ECO:0007669"/>
    <property type="project" value="TreeGrafter"/>
</dbReference>
<evidence type="ECO:0000259" key="1">
    <source>
        <dbReference type="Pfam" id="PF02538"/>
    </source>
</evidence>
<dbReference type="PANTHER" id="PTHR11365">
    <property type="entry name" value="5-OXOPROLINASE RELATED"/>
    <property type="match status" value="1"/>
</dbReference>
<accession>A0A643EV05</accession>
<reference evidence="2" key="1">
    <citation type="submission" date="2019-09" db="EMBL/GenBank/DDBJ databases">
        <title>Draft genome sequences of 48 bacterial type strains from the CCUG.</title>
        <authorList>
            <person name="Tunovic T."/>
            <person name="Pineiro-Iglesias B."/>
            <person name="Unosson C."/>
            <person name="Inganas E."/>
            <person name="Ohlen M."/>
            <person name="Cardew S."/>
            <person name="Jensie-Markopoulos S."/>
            <person name="Salva-Serra F."/>
            <person name="Jaen-Luchoro D."/>
            <person name="Karlsson R."/>
            <person name="Svensson-Stadler L."/>
            <person name="Chun J."/>
            <person name="Moore E."/>
        </authorList>
    </citation>
    <scope>NUCLEOTIDE SEQUENCE</scope>
    <source>
        <strain evidence="2">CCUG 50899</strain>
    </source>
</reference>
<gene>
    <name evidence="2" type="ORF">F7Q93_18795</name>
</gene>
<dbReference type="AlphaFoldDB" id="A0A643EV05"/>
<organism evidence="2">
    <name type="scientific">Brucella pituitosa</name>
    <dbReference type="NCBI Taxonomy" id="571256"/>
    <lineage>
        <taxon>Bacteria</taxon>
        <taxon>Pseudomonadati</taxon>
        <taxon>Pseudomonadota</taxon>
        <taxon>Alphaproteobacteria</taxon>
        <taxon>Hyphomicrobiales</taxon>
        <taxon>Brucellaceae</taxon>
        <taxon>Brucella/Ochrobactrum group</taxon>
        <taxon>Brucella</taxon>
    </lineage>
</organism>
<comment type="caution">
    <text evidence="2">The sequence shown here is derived from an EMBL/GenBank/DDBJ whole genome shotgun (WGS) entry which is preliminary data.</text>
</comment>
<feature type="domain" description="Hydantoinase B/oxoprolinase" evidence="1">
    <location>
        <begin position="4"/>
        <end position="529"/>
    </location>
</feature>
<dbReference type="PANTHER" id="PTHR11365:SF23">
    <property type="entry name" value="HYPOTHETICAL 5-OXOPROLINASE (EUROFUNG)-RELATED"/>
    <property type="match status" value="1"/>
</dbReference>
<dbReference type="GO" id="GO:0005829">
    <property type="term" value="C:cytosol"/>
    <property type="evidence" value="ECO:0007669"/>
    <property type="project" value="TreeGrafter"/>
</dbReference>
<dbReference type="GO" id="GO:0017168">
    <property type="term" value="F:5-oxoprolinase (ATP-hydrolyzing) activity"/>
    <property type="evidence" value="ECO:0007669"/>
    <property type="project" value="TreeGrafter"/>
</dbReference>
<dbReference type="Pfam" id="PF02538">
    <property type="entry name" value="Hydantoinase_B"/>
    <property type="match status" value="1"/>
</dbReference>
<name>A0A643EV05_9HYPH</name>
<evidence type="ECO:0000313" key="2">
    <source>
        <dbReference type="EMBL" id="KAB0568112.1"/>
    </source>
</evidence>
<dbReference type="RefSeq" id="WP_128094409.1">
    <property type="nucleotide sequence ID" value="NZ_JBHEEN010000009.1"/>
</dbReference>
<proteinExistence type="predicted"/>
<sequence>MKLNPVTLAILGNKLAAISEEMCLTLQRTGRTLYVKETADFACALAGLDGRFFAYPRSIGVSGFVGLECGPTIEAVGPLEPGDVILTNDPYRSEGLATHLPDLHMIEPYFHEGRVIAYGWCFVHCSDVGGRVPSSISPMNTEIFQEGLRIPPVKLLKRGEMSPEVRLFLEANSRTPEANMGDIRAMLAALAAGRRRFEQAIAQHGADEVSAASTDLVTYAAEKARSVLRKVPAGSYAFSDYLDDDAAGNLPVRIALTVTFEDGEVHLDFTGTDPQVATAMNIPSRGRPHAWLTLRVLALVNTLDPTAPLNVGLLDTVRITAPEGSLVNPQEPAATGVRHAAAIRVNDVLNGAFGKALPDVMPAASSGTVIPVVMAEPDGKGGRRVQVIEPMIGGTGARFGRDGVDGRDSGISNLANNPVETVEAELGVEILHYSLRPDSGGPGQWRGGCGMELTFRALTDDTNVLGRGMERLLFRPWGSYGGQAGLPGALIVNRGRPDERRLGKIDVLNVNAGDTVTFLTPGAGGWGNPHKRDPNAVLGDVLDGFVTRDAAHTEYGVVIHNGAIDKDATEAKRQSLTDNGATDGFGPERKHWDEVFEPAVMDSLNRALVQLPGSVRQRQRKAIFDAVLPALPEGFPRTKAEASNAHTAAIAFRAAVEKLITISNSANA</sequence>
<dbReference type="InterPro" id="IPR045079">
    <property type="entry name" value="Oxoprolinase-like"/>
</dbReference>
<dbReference type="EMBL" id="VZPE01000009">
    <property type="protein sequence ID" value="KAB0568112.1"/>
    <property type="molecule type" value="Genomic_DNA"/>
</dbReference>